<keyword evidence="2" id="KW-1185">Reference proteome</keyword>
<reference evidence="1 2" key="1">
    <citation type="journal article" date="2019" name="Commun. Biol.">
        <title>The bagworm genome reveals a unique fibroin gene that provides high tensile strength.</title>
        <authorList>
            <person name="Kono N."/>
            <person name="Nakamura H."/>
            <person name="Ohtoshi R."/>
            <person name="Tomita M."/>
            <person name="Numata K."/>
            <person name="Arakawa K."/>
        </authorList>
    </citation>
    <scope>NUCLEOTIDE SEQUENCE [LARGE SCALE GENOMIC DNA]</scope>
</reference>
<name>A0A4C1ZSC8_EUMVA</name>
<evidence type="ECO:0000313" key="2">
    <source>
        <dbReference type="Proteomes" id="UP000299102"/>
    </source>
</evidence>
<evidence type="ECO:0000313" key="1">
    <source>
        <dbReference type="EMBL" id="GBP90064.1"/>
    </source>
</evidence>
<proteinExistence type="predicted"/>
<organism evidence="1 2">
    <name type="scientific">Eumeta variegata</name>
    <name type="common">Bagworm moth</name>
    <name type="synonym">Eumeta japonica</name>
    <dbReference type="NCBI Taxonomy" id="151549"/>
    <lineage>
        <taxon>Eukaryota</taxon>
        <taxon>Metazoa</taxon>
        <taxon>Ecdysozoa</taxon>
        <taxon>Arthropoda</taxon>
        <taxon>Hexapoda</taxon>
        <taxon>Insecta</taxon>
        <taxon>Pterygota</taxon>
        <taxon>Neoptera</taxon>
        <taxon>Endopterygota</taxon>
        <taxon>Lepidoptera</taxon>
        <taxon>Glossata</taxon>
        <taxon>Ditrysia</taxon>
        <taxon>Tineoidea</taxon>
        <taxon>Psychidae</taxon>
        <taxon>Oiketicinae</taxon>
        <taxon>Eumeta</taxon>
    </lineage>
</organism>
<comment type="caution">
    <text evidence="1">The sequence shown here is derived from an EMBL/GenBank/DDBJ whole genome shotgun (WGS) entry which is preliminary data.</text>
</comment>
<sequence length="168" mass="18769">MALVHTEFTAKAIWGPPTVLLALVSGATYFSEILNQHLQQLMIDRAIIANTKASLTATLRYANVTWAGRMRSDEERKCGSGLCGYPSKIKKWGSVEEAERPSWLTGFGESKWRRAGHVALRRLKGLHLEAFTRAECKGGSVIGRVHNVRDRRLNVFYDASANGLIRKK</sequence>
<protein>
    <submittedName>
        <fullName evidence="1">Uncharacterized protein</fullName>
    </submittedName>
</protein>
<accession>A0A4C1ZSC8</accession>
<dbReference type="AlphaFoldDB" id="A0A4C1ZSC8"/>
<gene>
    <name evidence="1" type="ORF">EVAR_99710_1</name>
</gene>
<dbReference type="Proteomes" id="UP000299102">
    <property type="component" value="Unassembled WGS sequence"/>
</dbReference>
<dbReference type="EMBL" id="BGZK01002052">
    <property type="protein sequence ID" value="GBP90064.1"/>
    <property type="molecule type" value="Genomic_DNA"/>
</dbReference>